<dbReference type="RefSeq" id="WP_115479018.1">
    <property type="nucleotide sequence ID" value="NZ_QRBF01000006.1"/>
</dbReference>
<proteinExistence type="predicted"/>
<keyword evidence="2" id="KW-0808">Transferase</keyword>
<evidence type="ECO:0000259" key="1">
    <source>
        <dbReference type="Pfam" id="PF00535"/>
    </source>
</evidence>
<dbReference type="OrthoDB" id="9179784at2"/>
<dbReference type="CDD" id="cd04186">
    <property type="entry name" value="GT_2_like_c"/>
    <property type="match status" value="1"/>
</dbReference>
<organism evidence="2 3">
    <name type="scientific">Dyella psychrodurans</name>
    <dbReference type="NCBI Taxonomy" id="1927960"/>
    <lineage>
        <taxon>Bacteria</taxon>
        <taxon>Pseudomonadati</taxon>
        <taxon>Pseudomonadota</taxon>
        <taxon>Gammaproteobacteria</taxon>
        <taxon>Lysobacterales</taxon>
        <taxon>Rhodanobacteraceae</taxon>
        <taxon>Dyella</taxon>
    </lineage>
</organism>
<dbReference type="InterPro" id="IPR050834">
    <property type="entry name" value="Glycosyltransf_2"/>
</dbReference>
<gene>
    <name evidence="2" type="ORF">DWU99_15680</name>
</gene>
<dbReference type="GO" id="GO:0016740">
    <property type="term" value="F:transferase activity"/>
    <property type="evidence" value="ECO:0007669"/>
    <property type="project" value="UniProtKB-KW"/>
</dbReference>
<sequence>MSRPEPSIEQIKLAHAQRHMALMHQFFLEHGLREKKKLRGNDWERLQRIRESTGYADAFAGQPLISVIVPTYNRAQVIVERTLPSVQQQSYANWELLIVGDRMEESQAALLRAAAAGDSRVRFHNLKFRGNYPSTKGPMWYVAGTKPVNFGLRCARGAWIAHLDDDDEFLPEHLSTLLQTAQAERSEWAHSLVKYIDDQGREQGTVGSTTPSHGCISRIGSLYHAGLKTFRYNPGCWKYFYPGDWDLWERLLDMGVRNIHAPRITAIHHGDYFRDGVLNADNAPATGFAPGIPNPADTYRDWLKPQELAPSQLAAQQAREDLCEIHAVVIDTSGDTQALQRTLASLDAQQHRRIHISVLSPNTTTPETAWIDQFHALAKQTPAEWLLPLHAGDELAKHALLVLAERAAAQPAWVCCYVDEDAREKDGYGQPLLKPDLNLDMLRSYPYIGRTLAIKREALLAGDGLDARHGALAHYDFAFCAIEQHGLAAVGHIDEVLYHAGKPYTEWLVSEEVASQSAGVVDAHLQRLGIPHEMLPGPVSGMNRVRYVHTRQPPVSIIIPTRDQLPLLNGLIDSLLAKTTYTNFELLIVDNNSEEPAACAYLDGIEKLNSSQLRVLRYPHPFNYSAINNFAAAQARGEYLILLNNDTAVLQDDWIESLLNHAQRPEVGIVGAKLYFPDGRVQHGGVVLGLRGPADHPFIGMPMDATGYMHRLQVDQNYTAVTAACLMIRKSIYDSVGGLDEQDFKVSYNDVDLCLKVHQAGYLTVWTPYARLMHVGSVSQNNVDKTAQEAKHKRFQNEQNAMYRKWLPLLARDPAYNRNLNLDGPGFELDPRRNLGWQPLAKPMKPRLYCVPADATGCGNYRVMQPFVSMYLAGMVDGTVADTHLTPIHMERFAPDSIILQRQLSDDQLTIMRNYKDFIRAFKVYELDDYLPQIPIKSAFHKVMPKDVLKVLRKAVALTDRFVVSTEPLAEQFAGLHSDIRVVRNRLPVHWWDKVSSERRKGRKPRVGWGGGASHRGDLELITDVVRDLANEVEWVFFGMCPDKLRPYVHEFHEGVPITEYPRKLASLNLDLALAPLEENLFNECKSNLRLLEYGACGYPVICSDIVCYRDDLPVTRVKNRYKDWISAIRMHLDDLDATARMGDALRDAVRKDWMLTEDKLVEWRSAWLPN</sequence>
<dbReference type="PANTHER" id="PTHR43685">
    <property type="entry name" value="GLYCOSYLTRANSFERASE"/>
    <property type="match status" value="1"/>
</dbReference>
<keyword evidence="3" id="KW-1185">Reference proteome</keyword>
<dbReference type="Gene3D" id="3.90.550.10">
    <property type="entry name" value="Spore Coat Polysaccharide Biosynthesis Protein SpsA, Chain A"/>
    <property type="match status" value="3"/>
</dbReference>
<feature type="domain" description="Glycosyltransferase 2-like" evidence="1">
    <location>
        <begin position="66"/>
        <end position="125"/>
    </location>
</feature>
<dbReference type="Proteomes" id="UP000255334">
    <property type="component" value="Unassembled WGS sequence"/>
</dbReference>
<dbReference type="EMBL" id="QRBF01000006">
    <property type="protein sequence ID" value="RDS81862.1"/>
    <property type="molecule type" value="Genomic_DNA"/>
</dbReference>
<evidence type="ECO:0000313" key="2">
    <source>
        <dbReference type="EMBL" id="RDS81862.1"/>
    </source>
</evidence>
<evidence type="ECO:0000313" key="3">
    <source>
        <dbReference type="Proteomes" id="UP000255334"/>
    </source>
</evidence>
<feature type="domain" description="Glycosyltransferase 2-like" evidence="1">
    <location>
        <begin position="148"/>
        <end position="196"/>
    </location>
</feature>
<comment type="caution">
    <text evidence="2">The sequence shown here is derived from an EMBL/GenBank/DDBJ whole genome shotgun (WGS) entry which is preliminary data.</text>
</comment>
<dbReference type="Gene3D" id="3.40.50.2000">
    <property type="entry name" value="Glycogen Phosphorylase B"/>
    <property type="match status" value="1"/>
</dbReference>
<accession>A0A370X0J1</accession>
<dbReference type="SUPFAM" id="SSF53756">
    <property type="entry name" value="UDP-Glycosyltransferase/glycogen phosphorylase"/>
    <property type="match status" value="1"/>
</dbReference>
<dbReference type="InterPro" id="IPR029044">
    <property type="entry name" value="Nucleotide-diphossugar_trans"/>
</dbReference>
<reference evidence="2 3" key="1">
    <citation type="submission" date="2018-07" db="EMBL/GenBank/DDBJ databases">
        <title>Dyella monticola sp. nov. and Dyella psychrodurans sp. nov. isolated from monsoon evergreen broad-leaved forest soil of Dinghu Mountain, China.</title>
        <authorList>
            <person name="Gao Z."/>
            <person name="Qiu L."/>
        </authorList>
    </citation>
    <scope>NUCLEOTIDE SEQUENCE [LARGE SCALE GENOMIC DNA]</scope>
    <source>
        <strain evidence="2 3">4MSK11</strain>
    </source>
</reference>
<dbReference type="AlphaFoldDB" id="A0A370X0J1"/>
<protein>
    <submittedName>
        <fullName evidence="2">Glycosyltransferase</fullName>
    </submittedName>
</protein>
<dbReference type="SUPFAM" id="SSF53448">
    <property type="entry name" value="Nucleotide-diphospho-sugar transferases"/>
    <property type="match status" value="3"/>
</dbReference>
<dbReference type="InterPro" id="IPR001173">
    <property type="entry name" value="Glyco_trans_2-like"/>
</dbReference>
<dbReference type="Pfam" id="PF00535">
    <property type="entry name" value="Glycos_transf_2"/>
    <property type="match status" value="3"/>
</dbReference>
<dbReference type="PANTHER" id="PTHR43685:SF2">
    <property type="entry name" value="GLYCOSYLTRANSFERASE 2-LIKE DOMAIN-CONTAINING PROTEIN"/>
    <property type="match status" value="1"/>
</dbReference>
<name>A0A370X0J1_9GAMM</name>
<feature type="domain" description="Glycosyltransferase 2-like" evidence="1">
    <location>
        <begin position="556"/>
        <end position="687"/>
    </location>
</feature>